<dbReference type="Proteomes" id="UP000287823">
    <property type="component" value="Unassembled WGS sequence"/>
</dbReference>
<comment type="caution">
    <text evidence="2">The sequence shown here is derived from an EMBL/GenBank/DDBJ whole genome shotgun (WGS) entry which is preliminary data.</text>
</comment>
<feature type="compositionally biased region" description="Basic and acidic residues" evidence="1">
    <location>
        <begin position="67"/>
        <end position="78"/>
    </location>
</feature>
<organism evidence="2 3">
    <name type="scientific">Aliidiomarina soli</name>
    <dbReference type="NCBI Taxonomy" id="1928574"/>
    <lineage>
        <taxon>Bacteria</taxon>
        <taxon>Pseudomonadati</taxon>
        <taxon>Pseudomonadota</taxon>
        <taxon>Gammaproteobacteria</taxon>
        <taxon>Alteromonadales</taxon>
        <taxon>Idiomarinaceae</taxon>
        <taxon>Aliidiomarina</taxon>
    </lineage>
</organism>
<dbReference type="RefSeq" id="WP_126797569.1">
    <property type="nucleotide sequence ID" value="NZ_PIPO01000001.1"/>
</dbReference>
<dbReference type="EMBL" id="PIPO01000001">
    <property type="protein sequence ID" value="RUO34487.1"/>
    <property type="molecule type" value="Genomic_DNA"/>
</dbReference>
<protein>
    <submittedName>
        <fullName evidence="2">Uncharacterized protein</fullName>
    </submittedName>
</protein>
<reference evidence="2 3" key="1">
    <citation type="journal article" date="2011" name="Front. Microbiol.">
        <title>Genomic signatures of strain selection and enhancement in Bacillus atrophaeus var. globigii, a historical biowarfare simulant.</title>
        <authorList>
            <person name="Gibbons H.S."/>
            <person name="Broomall S.M."/>
            <person name="McNew L.A."/>
            <person name="Daligault H."/>
            <person name="Chapman C."/>
            <person name="Bruce D."/>
            <person name="Karavis M."/>
            <person name="Krepps M."/>
            <person name="McGregor P.A."/>
            <person name="Hong C."/>
            <person name="Park K.H."/>
            <person name="Akmal A."/>
            <person name="Feldman A."/>
            <person name="Lin J.S."/>
            <person name="Chang W.E."/>
            <person name="Higgs B.W."/>
            <person name="Demirev P."/>
            <person name="Lindquist J."/>
            <person name="Liem A."/>
            <person name="Fochler E."/>
            <person name="Read T.D."/>
            <person name="Tapia R."/>
            <person name="Johnson S."/>
            <person name="Bishop-Lilly K.A."/>
            <person name="Detter C."/>
            <person name="Han C."/>
            <person name="Sozhamannan S."/>
            <person name="Rosenzweig C.N."/>
            <person name="Skowronski E.W."/>
        </authorList>
    </citation>
    <scope>NUCLEOTIDE SEQUENCE [LARGE SCALE GENOMIC DNA]</scope>
    <source>
        <strain evidence="2 3">Y4G10-17</strain>
    </source>
</reference>
<gene>
    <name evidence="2" type="ORF">CWE14_00290</name>
</gene>
<proteinExistence type="predicted"/>
<feature type="region of interest" description="Disordered" evidence="1">
    <location>
        <begin position="46"/>
        <end position="78"/>
    </location>
</feature>
<name>A0A432WLA5_9GAMM</name>
<accession>A0A432WLA5</accession>
<evidence type="ECO:0000256" key="1">
    <source>
        <dbReference type="SAM" id="MobiDB-lite"/>
    </source>
</evidence>
<sequence length="78" mass="8733">MDIDKVVQSPSDYFSAPAQVATEPALSLEQKIRVLESWELDSNRLLTSGSENMPGDEHEEISTQLQDIRKTLSDLRGD</sequence>
<evidence type="ECO:0000313" key="3">
    <source>
        <dbReference type="Proteomes" id="UP000287823"/>
    </source>
</evidence>
<dbReference type="AlphaFoldDB" id="A0A432WLA5"/>
<evidence type="ECO:0000313" key="2">
    <source>
        <dbReference type="EMBL" id="RUO34487.1"/>
    </source>
</evidence>
<keyword evidence="3" id="KW-1185">Reference proteome</keyword>